<dbReference type="Proteomes" id="UP000469943">
    <property type="component" value="Unassembled WGS sequence"/>
</dbReference>
<feature type="transmembrane region" description="Helical" evidence="8">
    <location>
        <begin position="325"/>
        <end position="353"/>
    </location>
</feature>
<dbReference type="GO" id="GO:0005886">
    <property type="term" value="C:plasma membrane"/>
    <property type="evidence" value="ECO:0007669"/>
    <property type="project" value="UniProtKB-SubCell"/>
</dbReference>
<dbReference type="PANTHER" id="PTHR33908:SF11">
    <property type="entry name" value="MEMBRANE PROTEIN"/>
    <property type="match status" value="1"/>
</dbReference>
<feature type="transmembrane region" description="Helical" evidence="8">
    <location>
        <begin position="121"/>
        <end position="145"/>
    </location>
</feature>
<reference evidence="9 10" key="1">
    <citation type="submission" date="2019-10" db="EMBL/GenBank/DDBJ databases">
        <title>Bifidobacterium from non-human primates.</title>
        <authorList>
            <person name="Modesto M."/>
        </authorList>
    </citation>
    <scope>NUCLEOTIDE SEQUENCE [LARGE SCALE GENOMIC DNA]</scope>
    <source>
        <strain evidence="9 10">TREM</strain>
    </source>
</reference>
<proteinExistence type="predicted"/>
<dbReference type="OrthoDB" id="1998185at2"/>
<feature type="transmembrane region" description="Helical" evidence="8">
    <location>
        <begin position="620"/>
        <end position="644"/>
    </location>
</feature>
<feature type="transmembrane region" description="Helical" evidence="8">
    <location>
        <begin position="412"/>
        <end position="433"/>
    </location>
</feature>
<dbReference type="AlphaFoldDB" id="A0A7K3TBF3"/>
<gene>
    <name evidence="9" type="ORF">GFD24_06235</name>
</gene>
<dbReference type="PANTHER" id="PTHR33908">
    <property type="entry name" value="MANNOSYLTRANSFERASE YKCB-RELATED"/>
    <property type="match status" value="1"/>
</dbReference>
<keyword evidence="6 8" id="KW-1133">Transmembrane helix</keyword>
<evidence type="ECO:0000256" key="2">
    <source>
        <dbReference type="ARBA" id="ARBA00022475"/>
    </source>
</evidence>
<comment type="subcellular location">
    <subcellularLocation>
        <location evidence="1">Cell membrane</location>
        <topology evidence="1">Multi-pass membrane protein</topology>
    </subcellularLocation>
</comment>
<name>A0A7K3TBF3_9BIFI</name>
<evidence type="ECO:0000256" key="8">
    <source>
        <dbReference type="SAM" id="Phobius"/>
    </source>
</evidence>
<keyword evidence="2" id="KW-1003">Cell membrane</keyword>
<comment type="caution">
    <text evidence="9">The sequence shown here is derived from an EMBL/GenBank/DDBJ whole genome shotgun (WGS) entry which is preliminary data.</text>
</comment>
<dbReference type="GO" id="GO:0009103">
    <property type="term" value="P:lipopolysaccharide biosynthetic process"/>
    <property type="evidence" value="ECO:0007669"/>
    <property type="project" value="UniProtKB-ARBA"/>
</dbReference>
<keyword evidence="7 8" id="KW-0472">Membrane</keyword>
<evidence type="ECO:0000256" key="7">
    <source>
        <dbReference type="ARBA" id="ARBA00023136"/>
    </source>
</evidence>
<feature type="transmembrane region" description="Helical" evidence="8">
    <location>
        <begin position="286"/>
        <end position="305"/>
    </location>
</feature>
<evidence type="ECO:0000256" key="3">
    <source>
        <dbReference type="ARBA" id="ARBA00022676"/>
    </source>
</evidence>
<dbReference type="EMBL" id="WHZX01000003">
    <property type="protein sequence ID" value="NEG71812.1"/>
    <property type="molecule type" value="Genomic_DNA"/>
</dbReference>
<feature type="transmembrane region" description="Helical" evidence="8">
    <location>
        <begin position="261"/>
        <end position="279"/>
    </location>
</feature>
<keyword evidence="3" id="KW-0328">Glycosyltransferase</keyword>
<feature type="transmembrane region" description="Helical" evidence="8">
    <location>
        <begin position="597"/>
        <end position="614"/>
    </location>
</feature>
<dbReference type="GO" id="GO:0016763">
    <property type="term" value="F:pentosyltransferase activity"/>
    <property type="evidence" value="ECO:0007669"/>
    <property type="project" value="TreeGrafter"/>
</dbReference>
<dbReference type="InterPro" id="IPR050297">
    <property type="entry name" value="LipidA_mod_glycosyltrf_83"/>
</dbReference>
<feature type="transmembrane region" description="Helical" evidence="8">
    <location>
        <begin position="165"/>
        <end position="187"/>
    </location>
</feature>
<evidence type="ECO:0000256" key="5">
    <source>
        <dbReference type="ARBA" id="ARBA00022692"/>
    </source>
</evidence>
<protein>
    <submittedName>
        <fullName evidence="9">Phospholipid carrier-dependent glycosyltransferase</fullName>
    </submittedName>
</protein>
<sequence>MRAAVIARRISVIADEYESRHHSHHAVEQFQFDFCQLGYHRLASGMPPFRHVFLPRTGFVRPIPGGTRSHHRRVIIGHSACHHIEHIRSGRYHKDFVRHHRSCFDHTAAPLSTRVSTTLQVATLALALAVLIFLAVLSILSTGYFNPVDDPKLGRVFREGMTLHHGLPSMWFILGVIILSAVVIVIARLWTSIIPKTRLGLFTGIYTLSMAVLWITALNITGKVYDYSDSTSLINAANALVEGKVAEFVPQPDSLLSTYSYFSWYPFQTGAMLWFALVFKLFGTGNLFAFQIINAIMLGGIGYMLQRIGAALGLSEQGQRMETLLIMTSMPFVTSAAFIYPNTAGLFFVMLSLMAALRAVRQRSSLACMAWIVLCFVIGAVAVMIKGTVILFVIAYALVLGICAIRDRRYWMVPVTFALLYAANKASVIPLLIVEHAVGQHFGPGLPQSSWIAIGLTQNSTYTTMPGWWYNEAIQVYRRTGGDTVLMQQAANATIAAALHGFAANPLSAVSFVVNKLASEWAEPTYQTLYYSALAERRSNGPIASLLFFGRSNTIALSFANIHQTVVYTFAGVGMATGLHRRWMQQPNDDTTRSDTMLFLAMILLGGFGCFLLWEAKSVYTFPFALMLMPLAADGLAATGDLLFRRCLGFRIHA</sequence>
<evidence type="ECO:0000313" key="10">
    <source>
        <dbReference type="Proteomes" id="UP000469943"/>
    </source>
</evidence>
<keyword evidence="5 8" id="KW-0812">Transmembrane</keyword>
<evidence type="ECO:0000256" key="1">
    <source>
        <dbReference type="ARBA" id="ARBA00004651"/>
    </source>
</evidence>
<accession>A0A7K3TBF3</accession>
<feature type="transmembrane region" description="Helical" evidence="8">
    <location>
        <begin position="555"/>
        <end position="576"/>
    </location>
</feature>
<evidence type="ECO:0000256" key="6">
    <source>
        <dbReference type="ARBA" id="ARBA00022989"/>
    </source>
</evidence>
<evidence type="ECO:0000256" key="4">
    <source>
        <dbReference type="ARBA" id="ARBA00022679"/>
    </source>
</evidence>
<feature type="transmembrane region" description="Helical" evidence="8">
    <location>
        <begin position="389"/>
        <end position="405"/>
    </location>
</feature>
<organism evidence="9 10">
    <name type="scientific">Bifidobacterium ramosum</name>
    <dbReference type="NCBI Taxonomy" id="1798158"/>
    <lineage>
        <taxon>Bacteria</taxon>
        <taxon>Bacillati</taxon>
        <taxon>Actinomycetota</taxon>
        <taxon>Actinomycetes</taxon>
        <taxon>Bifidobacteriales</taxon>
        <taxon>Bifidobacteriaceae</taxon>
        <taxon>Bifidobacterium</taxon>
    </lineage>
</organism>
<keyword evidence="4 9" id="KW-0808">Transferase</keyword>
<feature type="transmembrane region" description="Helical" evidence="8">
    <location>
        <begin position="365"/>
        <end position="383"/>
    </location>
</feature>
<evidence type="ECO:0000313" key="9">
    <source>
        <dbReference type="EMBL" id="NEG71812.1"/>
    </source>
</evidence>
<feature type="transmembrane region" description="Helical" evidence="8">
    <location>
        <begin position="199"/>
        <end position="220"/>
    </location>
</feature>